<dbReference type="SUPFAM" id="SSF82171">
    <property type="entry name" value="DPP6 N-terminal domain-like"/>
    <property type="match status" value="1"/>
</dbReference>
<dbReference type="PANTHER" id="PTHR36842:SF1">
    <property type="entry name" value="PROTEIN TOLB"/>
    <property type="match status" value="1"/>
</dbReference>
<name>A0A2A2HMY8_9EURY</name>
<protein>
    <submittedName>
        <fullName evidence="2">Uncharacterized protein</fullName>
    </submittedName>
</protein>
<dbReference type="EMBL" id="LMVP01000541">
    <property type="protein sequence ID" value="PAV10849.1"/>
    <property type="molecule type" value="Genomic_DNA"/>
</dbReference>
<dbReference type="PANTHER" id="PTHR36842">
    <property type="entry name" value="PROTEIN TOLB HOMOLOG"/>
    <property type="match status" value="1"/>
</dbReference>
<accession>A0A2A2HMY8</accession>
<gene>
    <name evidence="2" type="ORF">ASJ81_12035</name>
</gene>
<evidence type="ECO:0000313" key="3">
    <source>
        <dbReference type="Proteomes" id="UP000218164"/>
    </source>
</evidence>
<dbReference type="Gene3D" id="2.120.10.30">
    <property type="entry name" value="TolB, C-terminal domain"/>
    <property type="match status" value="1"/>
</dbReference>
<keyword evidence="1" id="KW-0812">Transmembrane</keyword>
<feature type="transmembrane region" description="Helical" evidence="1">
    <location>
        <begin position="597"/>
        <end position="615"/>
    </location>
</feature>
<dbReference type="SUPFAM" id="SSF50969">
    <property type="entry name" value="YVTN repeat-like/Quinoprotein amine dehydrogenase"/>
    <property type="match status" value="1"/>
</dbReference>
<dbReference type="Proteomes" id="UP000218164">
    <property type="component" value="Unassembled WGS sequence"/>
</dbReference>
<organism evidence="2 3">
    <name type="scientific">Methanosarcina spelaei</name>
    <dbReference type="NCBI Taxonomy" id="1036679"/>
    <lineage>
        <taxon>Archaea</taxon>
        <taxon>Methanobacteriati</taxon>
        <taxon>Methanobacteriota</taxon>
        <taxon>Stenosarchaea group</taxon>
        <taxon>Methanomicrobia</taxon>
        <taxon>Methanosarcinales</taxon>
        <taxon>Methanosarcinaceae</taxon>
        <taxon>Methanosarcina</taxon>
    </lineage>
</organism>
<keyword evidence="1" id="KW-0472">Membrane</keyword>
<comment type="caution">
    <text evidence="2">The sequence shown here is derived from an EMBL/GenBank/DDBJ whole genome shotgun (WGS) entry which is preliminary data.</text>
</comment>
<keyword evidence="1" id="KW-1133">Transmembrane helix</keyword>
<dbReference type="Gene3D" id="2.60.40.1120">
    <property type="entry name" value="Carboxypeptidase-like, regulatory domain"/>
    <property type="match status" value="1"/>
</dbReference>
<dbReference type="InterPro" id="IPR011044">
    <property type="entry name" value="Quino_amine_DH_bsu"/>
</dbReference>
<keyword evidence="3" id="KW-1185">Reference proteome</keyword>
<proteinExistence type="predicted"/>
<evidence type="ECO:0000313" key="2">
    <source>
        <dbReference type="EMBL" id="PAV10849.1"/>
    </source>
</evidence>
<dbReference type="AlphaFoldDB" id="A0A2A2HMY8"/>
<reference evidence="2 3" key="1">
    <citation type="journal article" date="2017" name="BMC Genomics">
        <title>Genomic analysis of methanogenic archaea reveals a shift towards energy conservation.</title>
        <authorList>
            <person name="Gilmore S.P."/>
            <person name="Henske J.K."/>
            <person name="Sexton J.A."/>
            <person name="Solomon K.V."/>
            <person name="Seppala S."/>
            <person name="Yoo J.I."/>
            <person name="Huyett L.M."/>
            <person name="Pressman A."/>
            <person name="Cogan J.Z."/>
            <person name="Kivenson V."/>
            <person name="Peng X."/>
            <person name="Tan Y."/>
            <person name="Valentine D.L."/>
            <person name="O'Malley M.A."/>
        </authorList>
    </citation>
    <scope>NUCLEOTIDE SEQUENCE [LARGE SCALE GENOMIC DNA]</scope>
    <source>
        <strain evidence="2 3">MC-15</strain>
    </source>
</reference>
<sequence>MVSATGLVSADDISPDPMEASLISDLNQTIGKDALSHVDKSRLDVYGSPILSFNWDPSGTRVLVFVIINVCTKNEVSRTTLGQVQALYIANGDGSREKLIAWAENTPYTRERNKHNGIAIPVWNPSGDSFLYQESSDGNVHFIGGIHSINVVDSESLNLLTKEQISLEGPVYEWSPKGDKLLYAGFNEKKESSIFILDLENNVSNETPIKNYKTKFSNNDFIWSPDEKRVVFAEKGDLFILNPANNEVNTVFSADNICFDRAVWSPDSSKLAAYEFIGNEEPGKLISNIHIIDVEHQKSNKVVSLNYGIVYGWLLDSNNIIFQELSENETGNIYTLYSMSIDGSNKTRLFSSSSDFVVSLSPSGKFIEITHSSSKYNRLSDQGIIEYILMSSSGSGEKHWNIFQNGYAWNNNGDLVLGVANETQSNMLAVINTSTKEIKTIKLPVSYIEEISWSPSGRYLIVRTFSPETSSYEGNSYEGYASQDYLLELPEYDLPMLLEIEGSIEVETEINVSVRSSSGKIGNVTIFVGNESVGTTDEKGTLAYRFSKEGEFQIRAVKEGYSTARRMVTVKDTGEQKISNEVTPEIVHPLDANDAELPGFTAYLVCFGLISALFFHKINKK</sequence>
<evidence type="ECO:0000256" key="1">
    <source>
        <dbReference type="SAM" id="Phobius"/>
    </source>
</evidence>
<dbReference type="InterPro" id="IPR011042">
    <property type="entry name" value="6-blade_b-propeller_TolB-like"/>
</dbReference>